<dbReference type="Gene3D" id="3.40.50.150">
    <property type="entry name" value="Vaccinia Virus protein VP39"/>
    <property type="match status" value="1"/>
</dbReference>
<dbReference type="SUPFAM" id="SSF53335">
    <property type="entry name" value="S-adenosyl-L-methionine-dependent methyltransferases"/>
    <property type="match status" value="1"/>
</dbReference>
<feature type="active site" description="Proton acceptor" evidence="4">
    <location>
        <position position="246"/>
    </location>
</feature>
<gene>
    <name evidence="8" type="ORF">J2Z30_001862</name>
    <name evidence="7" type="ORF">SIRAN3223</name>
</gene>
<dbReference type="Proteomes" id="UP000756710">
    <property type="component" value="Unassembled WGS sequence"/>
</dbReference>
<evidence type="ECO:0000259" key="6">
    <source>
        <dbReference type="Pfam" id="PF08100"/>
    </source>
</evidence>
<dbReference type="Pfam" id="PF00891">
    <property type="entry name" value="Methyltransf_2"/>
    <property type="match status" value="1"/>
</dbReference>
<dbReference type="AlphaFoldDB" id="A0A060ZSF9"/>
<dbReference type="InterPro" id="IPR001077">
    <property type="entry name" value="COMT_C"/>
</dbReference>
<evidence type="ECO:0000313" key="9">
    <source>
        <dbReference type="Proteomes" id="UP000756710"/>
    </source>
</evidence>
<evidence type="ECO:0000313" key="8">
    <source>
        <dbReference type="EMBL" id="MBP2060860.1"/>
    </source>
</evidence>
<dbReference type="InterPro" id="IPR012967">
    <property type="entry name" value="COMT_dimerisation"/>
</dbReference>
<dbReference type="Gene3D" id="1.10.10.10">
    <property type="entry name" value="Winged helix-like DNA-binding domain superfamily/Winged helix DNA-binding domain"/>
    <property type="match status" value="1"/>
</dbReference>
<evidence type="ECO:0000256" key="3">
    <source>
        <dbReference type="ARBA" id="ARBA00022691"/>
    </source>
</evidence>
<dbReference type="InterPro" id="IPR016461">
    <property type="entry name" value="COMT-like"/>
</dbReference>
<dbReference type="PANTHER" id="PTHR43712">
    <property type="entry name" value="PUTATIVE (AFU_ORTHOLOGUE AFUA_4G14580)-RELATED"/>
    <property type="match status" value="1"/>
</dbReference>
<dbReference type="HOGENOM" id="CLU_005533_4_0_11"/>
<dbReference type="Pfam" id="PF08100">
    <property type="entry name" value="Dimerisation"/>
    <property type="match status" value="1"/>
</dbReference>
<dbReference type="EMBL" id="LK022848">
    <property type="protein sequence ID" value="CDR06321.1"/>
    <property type="molecule type" value="Genomic_DNA"/>
</dbReference>
<dbReference type="InterPro" id="IPR036390">
    <property type="entry name" value="WH_DNA-bd_sf"/>
</dbReference>
<dbReference type="PROSITE" id="PS51683">
    <property type="entry name" value="SAM_OMT_II"/>
    <property type="match status" value="1"/>
</dbReference>
<evidence type="ECO:0000256" key="2">
    <source>
        <dbReference type="ARBA" id="ARBA00022679"/>
    </source>
</evidence>
<evidence type="ECO:0000256" key="1">
    <source>
        <dbReference type="ARBA" id="ARBA00022603"/>
    </source>
</evidence>
<dbReference type="InterPro" id="IPR036388">
    <property type="entry name" value="WH-like_DNA-bd_sf"/>
</dbReference>
<dbReference type="GO" id="GO:0046983">
    <property type="term" value="F:protein dimerization activity"/>
    <property type="evidence" value="ECO:0007669"/>
    <property type="project" value="InterPro"/>
</dbReference>
<organism evidence="7">
    <name type="scientific">Streptomyces iranensis</name>
    <dbReference type="NCBI Taxonomy" id="576784"/>
    <lineage>
        <taxon>Bacteria</taxon>
        <taxon>Bacillati</taxon>
        <taxon>Actinomycetota</taxon>
        <taxon>Actinomycetes</taxon>
        <taxon>Kitasatosporales</taxon>
        <taxon>Streptomycetaceae</taxon>
        <taxon>Streptomyces</taxon>
        <taxon>Streptomyces violaceusniger group</taxon>
    </lineage>
</organism>
<keyword evidence="9" id="KW-1185">Reference proteome</keyword>
<accession>A0A060ZSF9</accession>
<dbReference type="RefSeq" id="WP_209468618.1">
    <property type="nucleotide sequence ID" value="NZ_BAABDR010000068.1"/>
</dbReference>
<dbReference type="GO" id="GO:0008171">
    <property type="term" value="F:O-methyltransferase activity"/>
    <property type="evidence" value="ECO:0007669"/>
    <property type="project" value="InterPro"/>
</dbReference>
<protein>
    <submittedName>
        <fullName evidence="8">8-O-methyltransferase</fullName>
    </submittedName>
    <submittedName>
        <fullName evidence="7">O-methyltransferase family 2</fullName>
    </submittedName>
</protein>
<reference evidence="8 9" key="2">
    <citation type="submission" date="2021-03" db="EMBL/GenBank/DDBJ databases">
        <title>Genomic Encyclopedia of Type Strains, Phase IV (KMG-IV): sequencing the most valuable type-strain genomes for metagenomic binning, comparative biology and taxonomic classification.</title>
        <authorList>
            <person name="Goeker M."/>
        </authorList>
    </citation>
    <scope>NUCLEOTIDE SEQUENCE [LARGE SCALE GENOMIC DNA]</scope>
    <source>
        <strain evidence="8 9">DSM 41954</strain>
    </source>
</reference>
<keyword evidence="1 7" id="KW-0489">Methyltransferase</keyword>
<dbReference type="CDD" id="cd02440">
    <property type="entry name" value="AdoMet_MTases"/>
    <property type="match status" value="1"/>
</dbReference>
<proteinExistence type="predicted"/>
<dbReference type="PIRSF" id="PIRSF005739">
    <property type="entry name" value="O-mtase"/>
    <property type="match status" value="1"/>
</dbReference>
<evidence type="ECO:0000256" key="4">
    <source>
        <dbReference type="PIRSR" id="PIRSR005739-1"/>
    </source>
</evidence>
<feature type="domain" description="O-methyltransferase dimerisation" evidence="6">
    <location>
        <begin position="15"/>
        <end position="91"/>
    </location>
</feature>
<feature type="domain" description="O-methyltransferase C-terminal" evidence="5">
    <location>
        <begin position="114"/>
        <end position="319"/>
    </location>
</feature>
<sequence>MEASDSVSSDLDFVMDIASGFWRSRALFSAVELGLFTELAQAPMTDEQITVKLGLHPRAAQDFLDALVALGLLSRTGDGQYANSVPAQRLLDRDQPGYVGGFLSFMGRALYPAWGRLSDLLRTGRLQEGDDTFGEFYKDHDRVRGFMAAMDSASAAVAARLVECVDWSRYRSVADLGGARGNLVARIVSTHPHLRGVCVDLPPLKAHFDEHMAALGTAGRVTFHAADFRTDPLPEADVMIFGHVLHDWDEPSRALLVGRVYEALAPGGDLLIYDELIDDDRSGPARSLLMSVNMKLVRSGGAEYTSADALSWLGAAGFQDIRTEPLTATERLITAHKK</sequence>
<dbReference type="PANTHER" id="PTHR43712:SF2">
    <property type="entry name" value="O-METHYLTRANSFERASE CICE"/>
    <property type="match status" value="1"/>
</dbReference>
<dbReference type="InterPro" id="IPR029063">
    <property type="entry name" value="SAM-dependent_MTases_sf"/>
</dbReference>
<name>A0A060ZSF9_9ACTN</name>
<reference evidence="7" key="1">
    <citation type="submission" date="2014-05" db="EMBL/GenBank/DDBJ databases">
        <authorList>
            <person name="Horn Fabian"/>
        </authorList>
    </citation>
    <scope>NUCLEOTIDE SEQUENCE</scope>
</reference>
<dbReference type="EMBL" id="JAGGLR010000004">
    <property type="protein sequence ID" value="MBP2060860.1"/>
    <property type="molecule type" value="Genomic_DNA"/>
</dbReference>
<evidence type="ECO:0000313" key="7">
    <source>
        <dbReference type="EMBL" id="CDR06321.1"/>
    </source>
</evidence>
<keyword evidence="2 7" id="KW-0808">Transferase</keyword>
<dbReference type="SUPFAM" id="SSF46785">
    <property type="entry name" value="Winged helix' DNA-binding domain"/>
    <property type="match status" value="1"/>
</dbReference>
<evidence type="ECO:0000259" key="5">
    <source>
        <dbReference type="Pfam" id="PF00891"/>
    </source>
</evidence>
<keyword evidence="3" id="KW-0949">S-adenosyl-L-methionine</keyword>
<dbReference type="GO" id="GO:0032259">
    <property type="term" value="P:methylation"/>
    <property type="evidence" value="ECO:0007669"/>
    <property type="project" value="UniProtKB-KW"/>
</dbReference>